<evidence type="ECO:0000256" key="3">
    <source>
        <dbReference type="ARBA" id="ARBA00022692"/>
    </source>
</evidence>
<feature type="transmembrane region" description="Helical" evidence="6">
    <location>
        <begin position="376"/>
        <end position="396"/>
    </location>
</feature>
<feature type="transmembrane region" description="Helical" evidence="6">
    <location>
        <begin position="516"/>
        <end position="544"/>
    </location>
</feature>
<keyword evidence="8" id="KW-1185">Reference proteome</keyword>
<feature type="transmembrane region" description="Helical" evidence="6">
    <location>
        <begin position="49"/>
        <end position="70"/>
    </location>
</feature>
<feature type="transmembrane region" description="Helical" evidence="6">
    <location>
        <begin position="473"/>
        <end position="496"/>
    </location>
</feature>
<protein>
    <submittedName>
        <fullName evidence="7">Polysaccharide biosynthesis protein</fullName>
    </submittedName>
</protein>
<dbReference type="InterPro" id="IPR002797">
    <property type="entry name" value="Polysacc_synth"/>
</dbReference>
<keyword evidence="2" id="KW-1003">Cell membrane</keyword>
<feature type="transmembrane region" description="Helical" evidence="6">
    <location>
        <begin position="126"/>
        <end position="147"/>
    </location>
</feature>
<feature type="transmembrane region" description="Helical" evidence="6">
    <location>
        <begin position="408"/>
        <end position="426"/>
    </location>
</feature>
<comment type="subcellular location">
    <subcellularLocation>
        <location evidence="1">Cell membrane</location>
        <topology evidence="1">Multi-pass membrane protein</topology>
    </subcellularLocation>
</comment>
<evidence type="ECO:0000313" key="8">
    <source>
        <dbReference type="Proteomes" id="UP000001299"/>
    </source>
</evidence>
<keyword evidence="4 6" id="KW-1133">Transmembrane helix</keyword>
<proteinExistence type="predicted"/>
<dbReference type="KEGG" id="bpb:bpr_I1258"/>
<feature type="transmembrane region" description="Helical" evidence="6">
    <location>
        <begin position="298"/>
        <end position="319"/>
    </location>
</feature>
<dbReference type="PANTHER" id="PTHR30250">
    <property type="entry name" value="PST FAMILY PREDICTED COLANIC ACID TRANSPORTER"/>
    <property type="match status" value="1"/>
</dbReference>
<dbReference type="PANTHER" id="PTHR30250:SF21">
    <property type="entry name" value="LIPID II FLIPPASE MURJ"/>
    <property type="match status" value="1"/>
</dbReference>
<dbReference type="EMBL" id="CP001810">
    <property type="protein sequence ID" value="ADL33996.1"/>
    <property type="molecule type" value="Genomic_DNA"/>
</dbReference>
<evidence type="ECO:0000313" key="7">
    <source>
        <dbReference type="EMBL" id="ADL33996.1"/>
    </source>
</evidence>
<feature type="transmembrane region" description="Helical" evidence="6">
    <location>
        <begin position="159"/>
        <end position="179"/>
    </location>
</feature>
<dbReference type="CDD" id="cd13124">
    <property type="entry name" value="MATE_SpoVB_like"/>
    <property type="match status" value="1"/>
</dbReference>
<evidence type="ECO:0000256" key="2">
    <source>
        <dbReference type="ARBA" id="ARBA00022475"/>
    </source>
</evidence>
<name>E0S2M9_BUTPB</name>
<feature type="transmembrane region" description="Helical" evidence="6">
    <location>
        <begin position="20"/>
        <end position="43"/>
    </location>
</feature>
<feature type="transmembrane region" description="Helical" evidence="6">
    <location>
        <begin position="91"/>
        <end position="114"/>
    </location>
</feature>
<dbReference type="HOGENOM" id="CLU_022017_2_1_9"/>
<dbReference type="InterPro" id="IPR050833">
    <property type="entry name" value="Poly_Biosynth_Transport"/>
</dbReference>
<dbReference type="eggNOG" id="COG2244">
    <property type="taxonomic scope" value="Bacteria"/>
</dbReference>
<accession>E0S2M9</accession>
<dbReference type="GO" id="GO:0005886">
    <property type="term" value="C:plasma membrane"/>
    <property type="evidence" value="ECO:0007669"/>
    <property type="project" value="UniProtKB-SubCell"/>
</dbReference>
<evidence type="ECO:0000256" key="1">
    <source>
        <dbReference type="ARBA" id="ARBA00004651"/>
    </source>
</evidence>
<feature type="transmembrane region" description="Helical" evidence="6">
    <location>
        <begin position="191"/>
        <end position="220"/>
    </location>
</feature>
<dbReference type="PIRSF" id="PIRSF038958">
    <property type="entry name" value="PG_synth_SpoVB"/>
    <property type="match status" value="1"/>
</dbReference>
<dbReference type="AlphaFoldDB" id="E0S2M9"/>
<evidence type="ECO:0000256" key="5">
    <source>
        <dbReference type="ARBA" id="ARBA00023136"/>
    </source>
</evidence>
<feature type="transmembrane region" description="Helical" evidence="6">
    <location>
        <begin position="432"/>
        <end position="452"/>
    </location>
</feature>
<gene>
    <name evidence="7" type="ordered locus">bpr_I1258</name>
</gene>
<evidence type="ECO:0000256" key="6">
    <source>
        <dbReference type="SAM" id="Phobius"/>
    </source>
</evidence>
<reference evidence="7 8" key="1">
    <citation type="journal article" date="2010" name="PLoS ONE">
        <title>The glycobiome of the rumen bacterium Butyrivibrio proteoclasticus B316(T) highlights adaptation to a polysaccharide-rich environment.</title>
        <authorList>
            <person name="Kelly W.J."/>
            <person name="Leahy S.C."/>
            <person name="Altermann E."/>
            <person name="Yeoman C.J."/>
            <person name="Dunne J.C."/>
            <person name="Kong Z."/>
            <person name="Pacheco D.M."/>
            <person name="Li D."/>
            <person name="Noel S.J."/>
            <person name="Moon C.D."/>
            <person name="Cookson A.L."/>
            <person name="Attwood G.T."/>
        </authorList>
    </citation>
    <scope>NUCLEOTIDE SEQUENCE [LARGE SCALE GENOMIC DNA]</scope>
    <source>
        <strain evidence="8">ATCC 51982 / DSM 14932 / B316</strain>
    </source>
</reference>
<evidence type="ECO:0000256" key="4">
    <source>
        <dbReference type="ARBA" id="ARBA00022989"/>
    </source>
</evidence>
<keyword evidence="3 6" id="KW-0812">Transmembrane</keyword>
<keyword evidence="5 6" id="KW-0472">Membrane</keyword>
<dbReference type="Proteomes" id="UP000001299">
    <property type="component" value="Chromosome 1"/>
</dbReference>
<sequence length="572" mass="61972">MNKKVGNKEMKKSLLMNAGILAAAGIISKIIGLLYGSPLAAIIGDEGNGYYGTAYEIYTIILLISSYSIPSAMSKIISARLAVGEFKTAQRIFRCALVYVTIVGLIGSLLLFLGADVLAAGRAATVLRFFAPTIFVFGFLGVLRGYFQAQRTMVPSSVSQILEQIFNAIVSVGAAYLLTEMAGYEDTSKRAVYGAIGSALGTGSGVLVALLFMLHIYLFNRKEIHKRLEFDKHEVLPDKEIYRLIIMIVTPFILSTAIYNLSSSLNATLFSRILMNVRNVDEAQVASMYGIYARKAKVITSLPIALASAAASAMLPEVSALLAKGDKEAASNTISKVTKVILLIAIPSTVGLFALAKPFIMILFPQKSSIGEAALLLQILAITVVFYSLSTISNAVLQGIGKVNTPVVNAFLALIVQTVLLTLLLLYTNLGGVSLCIVMIVYSLLMCILNGMALKRSITTNNDFRKTYVLPSIAAIVMGIFAYLSYVLVSFVFYAVGRLEAVGAIAQDMKFVDYMYSNYFVNLVSAMIAMVVAVIVYFVMLVKIGGASESEIRRIPKAYLLVNVMKKLRIMK</sequence>
<dbReference type="STRING" id="515622.bpr_I1258"/>
<feature type="transmembrane region" description="Helical" evidence="6">
    <location>
        <begin position="340"/>
        <end position="364"/>
    </location>
</feature>
<organism evidence="7 8">
    <name type="scientific">Butyrivibrio proteoclasticus (strain ATCC 51982 / DSM 14932 / B316)</name>
    <name type="common">Clostridium proteoclasticum</name>
    <dbReference type="NCBI Taxonomy" id="515622"/>
    <lineage>
        <taxon>Bacteria</taxon>
        <taxon>Bacillati</taxon>
        <taxon>Bacillota</taxon>
        <taxon>Clostridia</taxon>
        <taxon>Lachnospirales</taxon>
        <taxon>Lachnospiraceae</taxon>
        <taxon>Butyrivibrio</taxon>
    </lineage>
</organism>
<dbReference type="Pfam" id="PF01943">
    <property type="entry name" value="Polysacc_synt"/>
    <property type="match status" value="1"/>
</dbReference>
<dbReference type="InterPro" id="IPR024923">
    <property type="entry name" value="PG_synth_SpoVB"/>
</dbReference>
<dbReference type="RefSeq" id="WP_013280650.1">
    <property type="nucleotide sequence ID" value="NC_014387.1"/>
</dbReference>
<feature type="transmembrane region" description="Helical" evidence="6">
    <location>
        <begin position="241"/>
        <end position="261"/>
    </location>
</feature>